<protein>
    <submittedName>
        <fullName evidence="5">Glutathione peroxidase 1-like isoform X2</fullName>
    </submittedName>
</protein>
<dbReference type="SUPFAM" id="SSF52833">
    <property type="entry name" value="Thioredoxin-like"/>
    <property type="match status" value="1"/>
</dbReference>
<evidence type="ECO:0000256" key="2">
    <source>
        <dbReference type="ARBA" id="ARBA00022559"/>
    </source>
</evidence>
<sequence length="233" mass="26265">MDFKRHRIADKCVPSHHPCGENTVNVTPDMGTLADFSIKKKTTQPVSLFRGHQISKTLVLILHLTFLICKILMQEPGANGTEIINGLKGVRPGNGFTPNFVMFNKIEVNGENQHPLYAYLKTFCPSPLAGFRRQERLFYTPFHNRDIRWNFEKFLVNKNGKPLMRYNPATRPLNIASDIRSVLEHGSVLRPIGPDGLPNPLSHKLTLSLDPYPVFVGSWPLSNSSQTKKECGC</sequence>
<dbReference type="Proteomes" id="UP000694941">
    <property type="component" value="Unplaced"/>
</dbReference>
<dbReference type="PANTHER" id="PTHR11592:SF78">
    <property type="entry name" value="GLUTATHIONE PEROXIDASE"/>
    <property type="match status" value="1"/>
</dbReference>
<name>A0ABM1S7U4_LIMPO</name>
<evidence type="ECO:0000313" key="4">
    <source>
        <dbReference type="Proteomes" id="UP000694941"/>
    </source>
</evidence>
<evidence type="ECO:0000256" key="1">
    <source>
        <dbReference type="ARBA" id="ARBA00006926"/>
    </source>
</evidence>
<keyword evidence="4" id="KW-1185">Reference proteome</keyword>
<organism evidence="4 5">
    <name type="scientific">Limulus polyphemus</name>
    <name type="common">Atlantic horseshoe crab</name>
    <dbReference type="NCBI Taxonomy" id="6850"/>
    <lineage>
        <taxon>Eukaryota</taxon>
        <taxon>Metazoa</taxon>
        <taxon>Ecdysozoa</taxon>
        <taxon>Arthropoda</taxon>
        <taxon>Chelicerata</taxon>
        <taxon>Merostomata</taxon>
        <taxon>Xiphosura</taxon>
        <taxon>Limulidae</taxon>
        <taxon>Limulus</taxon>
    </lineage>
</organism>
<accession>A0ABM1S7U4</accession>
<dbReference type="RefSeq" id="XP_022239699.1">
    <property type="nucleotide sequence ID" value="XM_022383991.1"/>
</dbReference>
<comment type="similarity">
    <text evidence="1">Belongs to the glutathione peroxidase family.</text>
</comment>
<dbReference type="Gene3D" id="3.40.30.10">
    <property type="entry name" value="Glutaredoxin"/>
    <property type="match status" value="1"/>
</dbReference>
<evidence type="ECO:0000256" key="3">
    <source>
        <dbReference type="ARBA" id="ARBA00023002"/>
    </source>
</evidence>
<dbReference type="Pfam" id="PF00255">
    <property type="entry name" value="GSHPx"/>
    <property type="match status" value="1"/>
</dbReference>
<dbReference type="InterPro" id="IPR036249">
    <property type="entry name" value="Thioredoxin-like_sf"/>
</dbReference>
<dbReference type="PANTHER" id="PTHR11592">
    <property type="entry name" value="GLUTATHIONE PEROXIDASE"/>
    <property type="match status" value="1"/>
</dbReference>
<dbReference type="PROSITE" id="PS51355">
    <property type="entry name" value="GLUTATHIONE_PEROXID_3"/>
    <property type="match status" value="1"/>
</dbReference>
<evidence type="ECO:0000313" key="5">
    <source>
        <dbReference type="RefSeq" id="XP_022239699.1"/>
    </source>
</evidence>
<dbReference type="InterPro" id="IPR000889">
    <property type="entry name" value="Glutathione_peroxidase"/>
</dbReference>
<gene>
    <name evidence="5" type="primary">LOC106457799</name>
</gene>
<keyword evidence="2" id="KW-0575">Peroxidase</keyword>
<proteinExistence type="inferred from homology"/>
<keyword evidence="3" id="KW-0560">Oxidoreductase</keyword>
<reference evidence="5" key="1">
    <citation type="submission" date="2025-08" db="UniProtKB">
        <authorList>
            <consortium name="RefSeq"/>
        </authorList>
    </citation>
    <scope>IDENTIFICATION</scope>
    <source>
        <tissue evidence="5">Muscle</tissue>
    </source>
</reference>
<dbReference type="GeneID" id="106457799"/>